<dbReference type="EMBL" id="JABFCR010000029">
    <property type="protein sequence ID" value="NNU34055.1"/>
    <property type="molecule type" value="Genomic_DNA"/>
</dbReference>
<protein>
    <recommendedName>
        <fullName evidence="3">Histidine kinase</fullName>
    </recommendedName>
</protein>
<evidence type="ECO:0000313" key="1">
    <source>
        <dbReference type="EMBL" id="NNU34055.1"/>
    </source>
</evidence>
<dbReference type="SUPFAM" id="SSF63829">
    <property type="entry name" value="Calcium-dependent phosphotriesterase"/>
    <property type="match status" value="1"/>
</dbReference>
<dbReference type="Proteomes" id="UP000566071">
    <property type="component" value="Unassembled WGS sequence"/>
</dbReference>
<evidence type="ECO:0008006" key="3">
    <source>
        <dbReference type="Google" id="ProtNLM"/>
    </source>
</evidence>
<evidence type="ECO:0000313" key="2">
    <source>
        <dbReference type="Proteomes" id="UP000566071"/>
    </source>
</evidence>
<comment type="caution">
    <text evidence="1">The sequence shown here is derived from an EMBL/GenBank/DDBJ whole genome shotgun (WGS) entry which is preliminary data.</text>
</comment>
<proteinExistence type="predicted"/>
<reference evidence="1 2" key="1">
    <citation type="submission" date="2020-05" db="EMBL/GenBank/DDBJ databases">
        <authorList>
            <person name="Khan S.A."/>
            <person name="Jeon C.O."/>
            <person name="Chun B.H."/>
        </authorList>
    </citation>
    <scope>NUCLEOTIDE SEQUENCE [LARGE SCALE GENOMIC DNA]</scope>
    <source>
        <strain evidence="1 2">S1162</strain>
    </source>
</reference>
<sequence>MSLAHDTLNKRTWVGTPKGIVEISAQNQLILHDETEGELPLSMVTDKNGALWIGGHEPFSFRSKIKKFQSGVWTAYQLDLMGYPSTFPYAIGVDKDNAVVATLTGTAVHSVIKFSGGKWNEIALPAKVFGPRALGLEGDKVWVGGTELMRLNDIQPVVINMPTDNPGILSIAVDRQGYKWLGTTQHGLIIYHE</sequence>
<keyword evidence="2" id="KW-1185">Reference proteome</keyword>
<name>A0ABX1W4X3_9SPHI</name>
<gene>
    <name evidence="1" type="ORF">HK413_07620</name>
</gene>
<accession>A0ABX1W4X3</accession>
<dbReference type="InterPro" id="IPR015943">
    <property type="entry name" value="WD40/YVTN_repeat-like_dom_sf"/>
</dbReference>
<organism evidence="1 2">
    <name type="scientific">Mucilaginibacter humi</name>
    <dbReference type="NCBI Taxonomy" id="2732510"/>
    <lineage>
        <taxon>Bacteria</taxon>
        <taxon>Pseudomonadati</taxon>
        <taxon>Bacteroidota</taxon>
        <taxon>Sphingobacteriia</taxon>
        <taxon>Sphingobacteriales</taxon>
        <taxon>Sphingobacteriaceae</taxon>
        <taxon>Mucilaginibacter</taxon>
    </lineage>
</organism>
<dbReference type="Gene3D" id="2.130.10.10">
    <property type="entry name" value="YVTN repeat-like/Quinoprotein amine dehydrogenase"/>
    <property type="match status" value="1"/>
</dbReference>